<protein>
    <recommendedName>
        <fullName evidence="3">Bacteriophage lambda Replication protein O N-terminal domain-containing protein</fullName>
    </recommendedName>
</protein>
<dbReference type="AlphaFoldDB" id="E1X365"/>
<dbReference type="EMBL" id="FQ312005">
    <property type="protein sequence ID" value="CBW26895.1"/>
    <property type="molecule type" value="Genomic_DNA"/>
</dbReference>
<name>E1X365_HALMS</name>
<dbReference type="InterPro" id="IPR036390">
    <property type="entry name" value="WH_DNA-bd_sf"/>
</dbReference>
<dbReference type="PATRIC" id="fig|862908.3.peg.1982"/>
<proteinExistence type="predicted"/>
<dbReference type="OrthoDB" id="5294221at2"/>
<evidence type="ECO:0000313" key="1">
    <source>
        <dbReference type="EMBL" id="CBW26895.1"/>
    </source>
</evidence>
<organism evidence="1 2">
    <name type="scientific">Halobacteriovorax marinus (strain ATCC BAA-682 / DSM 15412 / SJ)</name>
    <name type="common">Bacteriovorax marinus</name>
    <dbReference type="NCBI Taxonomy" id="862908"/>
    <lineage>
        <taxon>Bacteria</taxon>
        <taxon>Pseudomonadati</taxon>
        <taxon>Bdellovibrionota</taxon>
        <taxon>Bacteriovoracia</taxon>
        <taxon>Bacteriovoracales</taxon>
        <taxon>Halobacteriovoraceae</taxon>
        <taxon>Halobacteriovorax</taxon>
    </lineage>
</organism>
<gene>
    <name evidence="1" type="ordered locus">BMS_2084</name>
</gene>
<accession>E1X365</accession>
<reference evidence="2" key="1">
    <citation type="journal article" date="2013" name="ISME J.">
        <title>A small predatory core genome in the divergent marine Bacteriovorax marinus SJ and the terrestrial Bdellovibrio bacteriovorus.</title>
        <authorList>
            <person name="Crossman L.C."/>
            <person name="Chen H."/>
            <person name="Cerdeno-Tarraga A.M."/>
            <person name="Brooks K."/>
            <person name="Quail M.A."/>
            <person name="Pineiro S.A."/>
            <person name="Hobley L."/>
            <person name="Sockett R.E."/>
            <person name="Bentley S.D."/>
            <person name="Parkhill J."/>
            <person name="Williams H.N."/>
            <person name="Stine O.C."/>
        </authorList>
    </citation>
    <scope>NUCLEOTIDE SEQUENCE [LARGE SCALE GENOMIC DNA]</scope>
    <source>
        <strain evidence="2">ATCC BAA-682 / DSM 15412 / SJ</strain>
    </source>
</reference>
<keyword evidence="2" id="KW-1185">Reference proteome</keyword>
<dbReference type="Proteomes" id="UP000008963">
    <property type="component" value="Chromosome"/>
</dbReference>
<sequence length="140" mass="16630">MVDLHSILADHRSKSADESAKLSDSHNANPTISKIPDIFFDQILTHFKLTRVEIMVLMYLYRRVWCRPNLYKEHGISQLMSHTEMAKHLGINLEDIYQSLRSLEDYNFISTIRSGQYFVRKYFTKDFDEHFGQTYDDFEI</sequence>
<evidence type="ECO:0000313" key="2">
    <source>
        <dbReference type="Proteomes" id="UP000008963"/>
    </source>
</evidence>
<dbReference type="HOGENOM" id="CLU_1832378_0_0_7"/>
<dbReference type="KEGG" id="bmx:BMS_2084"/>
<dbReference type="STRING" id="862908.BMS_2084"/>
<dbReference type="SUPFAM" id="SSF46785">
    <property type="entry name" value="Winged helix' DNA-binding domain"/>
    <property type="match status" value="1"/>
</dbReference>
<dbReference type="Gene3D" id="1.10.10.10">
    <property type="entry name" value="Winged helix-like DNA-binding domain superfamily/Winged helix DNA-binding domain"/>
    <property type="match status" value="1"/>
</dbReference>
<dbReference type="InterPro" id="IPR036388">
    <property type="entry name" value="WH-like_DNA-bd_sf"/>
</dbReference>
<dbReference type="RefSeq" id="WP_014244673.1">
    <property type="nucleotide sequence ID" value="NC_016620.1"/>
</dbReference>
<evidence type="ECO:0008006" key="3">
    <source>
        <dbReference type="Google" id="ProtNLM"/>
    </source>
</evidence>